<dbReference type="InterPro" id="IPR050488">
    <property type="entry name" value="Ig_Fc_receptor"/>
</dbReference>
<dbReference type="Pfam" id="PF00047">
    <property type="entry name" value="ig"/>
    <property type="match status" value="1"/>
</dbReference>
<accession>A0A3Q2ZRF3</accession>
<dbReference type="PANTHER" id="PTHR11481:SF64">
    <property type="entry name" value="FC RECEPTOR-LIKE PROTEIN 4"/>
    <property type="match status" value="1"/>
</dbReference>
<feature type="domain" description="Ig-like" evidence="4">
    <location>
        <begin position="30"/>
        <end position="99"/>
    </location>
</feature>
<dbReference type="PROSITE" id="PS50835">
    <property type="entry name" value="IG_LIKE"/>
    <property type="match status" value="1"/>
</dbReference>
<dbReference type="GO" id="GO:0004888">
    <property type="term" value="F:transmembrane signaling receptor activity"/>
    <property type="evidence" value="ECO:0007669"/>
    <property type="project" value="TreeGrafter"/>
</dbReference>
<organism evidence="5 6">
    <name type="scientific">Kryptolebias marmoratus</name>
    <name type="common">Mangrove killifish</name>
    <name type="synonym">Rivulus marmoratus</name>
    <dbReference type="NCBI Taxonomy" id="37003"/>
    <lineage>
        <taxon>Eukaryota</taxon>
        <taxon>Metazoa</taxon>
        <taxon>Chordata</taxon>
        <taxon>Craniata</taxon>
        <taxon>Vertebrata</taxon>
        <taxon>Euteleostomi</taxon>
        <taxon>Actinopterygii</taxon>
        <taxon>Neopterygii</taxon>
        <taxon>Teleostei</taxon>
        <taxon>Neoteleostei</taxon>
        <taxon>Acanthomorphata</taxon>
        <taxon>Ovalentaria</taxon>
        <taxon>Atherinomorphae</taxon>
        <taxon>Cyprinodontiformes</taxon>
        <taxon>Rivulidae</taxon>
        <taxon>Kryptolebias</taxon>
    </lineage>
</organism>
<keyword evidence="3" id="KW-0393">Immunoglobulin domain</keyword>
<evidence type="ECO:0000259" key="4">
    <source>
        <dbReference type="PROSITE" id="PS50835"/>
    </source>
</evidence>
<dbReference type="InterPro" id="IPR013151">
    <property type="entry name" value="Immunoglobulin_dom"/>
</dbReference>
<dbReference type="GO" id="GO:0009897">
    <property type="term" value="C:external side of plasma membrane"/>
    <property type="evidence" value="ECO:0007669"/>
    <property type="project" value="TreeGrafter"/>
</dbReference>
<reference evidence="5" key="2">
    <citation type="submission" date="2025-09" db="UniProtKB">
        <authorList>
            <consortium name="Ensembl"/>
        </authorList>
    </citation>
    <scope>IDENTIFICATION</scope>
</reference>
<dbReference type="Ensembl" id="ENSKMAT00000006434.1">
    <property type="protein sequence ID" value="ENSKMAP00000006326.1"/>
    <property type="gene ID" value="ENSKMAG00000004800.1"/>
</dbReference>
<evidence type="ECO:0000313" key="6">
    <source>
        <dbReference type="Proteomes" id="UP000264800"/>
    </source>
</evidence>
<keyword evidence="6" id="KW-1185">Reference proteome</keyword>
<dbReference type="PANTHER" id="PTHR11481">
    <property type="entry name" value="IMMUNOGLOBULIN FC RECEPTOR"/>
    <property type="match status" value="1"/>
</dbReference>
<dbReference type="InterPro" id="IPR003599">
    <property type="entry name" value="Ig_sub"/>
</dbReference>
<dbReference type="SMART" id="SM00408">
    <property type="entry name" value="IGc2"/>
    <property type="match status" value="2"/>
</dbReference>
<dbReference type="InterPro" id="IPR036179">
    <property type="entry name" value="Ig-like_dom_sf"/>
</dbReference>
<evidence type="ECO:0000313" key="5">
    <source>
        <dbReference type="Ensembl" id="ENSKMAP00000006326.1"/>
    </source>
</evidence>
<reference evidence="5" key="1">
    <citation type="submission" date="2025-08" db="UniProtKB">
        <authorList>
            <consortium name="Ensembl"/>
        </authorList>
    </citation>
    <scope>IDENTIFICATION</scope>
</reference>
<dbReference type="InterPro" id="IPR007110">
    <property type="entry name" value="Ig-like_dom"/>
</dbReference>
<keyword evidence="1" id="KW-0732">Signal</keyword>
<dbReference type="GeneTree" id="ENSGT00940000177341"/>
<dbReference type="SUPFAM" id="SSF48726">
    <property type="entry name" value="Immunoglobulin"/>
    <property type="match status" value="2"/>
</dbReference>
<dbReference type="Gene3D" id="2.60.40.10">
    <property type="entry name" value="Immunoglobulins"/>
    <property type="match status" value="2"/>
</dbReference>
<sequence>MTSQRPFSDVELFTLTVSFVEQIWSEIYLGESVLLQCRLDSNSTSAWTYRWYRKKTNTTLPLNPRHLVSDDSYFITAVTREDAGSYWCKAEQRENGDVILKTPAFPVYQGGTVVLYCQYRTSSQIETTFFKNGIAINTAEKNINLTIKKVTQEQEGLYKCGSRDRMMESQESWLSVTLDGGQMFCLFKSLIFTKTKSYIIIVLFFRQFHIKSRDLPANCLNFSCYTATPLYSYIRVDISKEGLFILYYAVAPCNGASSSSY</sequence>
<dbReference type="AlphaFoldDB" id="A0A3Q2ZRF3"/>
<dbReference type="GO" id="GO:0007166">
    <property type="term" value="P:cell surface receptor signaling pathway"/>
    <property type="evidence" value="ECO:0007669"/>
    <property type="project" value="TreeGrafter"/>
</dbReference>
<dbReference type="SMART" id="SM00409">
    <property type="entry name" value="IG"/>
    <property type="match status" value="2"/>
</dbReference>
<keyword evidence="2" id="KW-1015">Disulfide bond</keyword>
<dbReference type="Pfam" id="PF13927">
    <property type="entry name" value="Ig_3"/>
    <property type="match status" value="1"/>
</dbReference>
<protein>
    <recommendedName>
        <fullName evidence="4">Ig-like domain-containing protein</fullName>
    </recommendedName>
</protein>
<dbReference type="GO" id="GO:0006955">
    <property type="term" value="P:immune response"/>
    <property type="evidence" value="ECO:0007669"/>
    <property type="project" value="TreeGrafter"/>
</dbReference>
<dbReference type="InterPro" id="IPR013783">
    <property type="entry name" value="Ig-like_fold"/>
</dbReference>
<dbReference type="InterPro" id="IPR003598">
    <property type="entry name" value="Ig_sub2"/>
</dbReference>
<proteinExistence type="predicted"/>
<evidence type="ECO:0000256" key="3">
    <source>
        <dbReference type="ARBA" id="ARBA00023319"/>
    </source>
</evidence>
<evidence type="ECO:0000256" key="1">
    <source>
        <dbReference type="ARBA" id="ARBA00022729"/>
    </source>
</evidence>
<evidence type="ECO:0000256" key="2">
    <source>
        <dbReference type="ARBA" id="ARBA00023157"/>
    </source>
</evidence>
<name>A0A3Q2ZRF3_KRYMA</name>
<dbReference type="Proteomes" id="UP000264800">
    <property type="component" value="Unplaced"/>
</dbReference>